<dbReference type="InterPro" id="IPR006119">
    <property type="entry name" value="Resolv_N"/>
</dbReference>
<dbReference type="Gene3D" id="3.40.50.1390">
    <property type="entry name" value="Resolvase, N-terminal catalytic domain"/>
    <property type="match status" value="1"/>
</dbReference>
<comment type="caution">
    <text evidence="3">The sequence shown here is derived from an EMBL/GenBank/DDBJ whole genome shotgun (WGS) entry which is preliminary data.</text>
</comment>
<dbReference type="Gene3D" id="3.90.1750.20">
    <property type="entry name" value="Putative Large Serine Recombinase, Chain B, Domain 2"/>
    <property type="match status" value="1"/>
</dbReference>
<dbReference type="InterPro" id="IPR050639">
    <property type="entry name" value="SSR_resolvase"/>
</dbReference>
<dbReference type="PROSITE" id="PS51737">
    <property type="entry name" value="RECOMBINASE_DNA_BIND"/>
    <property type="match status" value="1"/>
</dbReference>
<dbReference type="InterPro" id="IPR011109">
    <property type="entry name" value="DNA_bind_recombinase_dom"/>
</dbReference>
<proteinExistence type="predicted"/>
<evidence type="ECO:0000313" key="3">
    <source>
        <dbReference type="EMBL" id="MFD0283115.1"/>
    </source>
</evidence>
<dbReference type="Pfam" id="PF00239">
    <property type="entry name" value="Resolvase"/>
    <property type="match status" value="1"/>
</dbReference>
<dbReference type="Pfam" id="PF13408">
    <property type="entry name" value="Zn_ribbon_recom"/>
    <property type="match status" value="1"/>
</dbReference>
<gene>
    <name evidence="3" type="ORF">ACFQZP_15745</name>
</gene>
<dbReference type="CDD" id="cd00338">
    <property type="entry name" value="Ser_Recombinase"/>
    <property type="match status" value="1"/>
</dbReference>
<dbReference type="SMART" id="SM00857">
    <property type="entry name" value="Resolvase"/>
    <property type="match status" value="1"/>
</dbReference>
<dbReference type="Proteomes" id="UP001596957">
    <property type="component" value="Unassembled WGS sequence"/>
</dbReference>
<dbReference type="Pfam" id="PF07508">
    <property type="entry name" value="Recombinase"/>
    <property type="match status" value="1"/>
</dbReference>
<reference evidence="4" key="1">
    <citation type="journal article" date="2019" name="Int. J. Syst. Evol. Microbiol.">
        <title>The Global Catalogue of Microorganisms (GCM) 10K type strain sequencing project: providing services to taxonomists for standard genome sequencing and annotation.</title>
        <authorList>
            <consortium name="The Broad Institute Genomics Platform"/>
            <consortium name="The Broad Institute Genome Sequencing Center for Infectious Disease"/>
            <person name="Wu L."/>
            <person name="Ma J."/>
        </authorList>
    </citation>
    <scope>NUCLEOTIDE SEQUENCE [LARGE SCALE GENOMIC DNA]</scope>
    <source>
        <strain evidence="4">CGMCC 4.7198</strain>
    </source>
</reference>
<dbReference type="InterPro" id="IPR025827">
    <property type="entry name" value="Zn_ribbon_recom_dom"/>
</dbReference>
<accession>A0ABW2VHE8</accession>
<protein>
    <submittedName>
        <fullName evidence="3">Recombinase family protein</fullName>
    </submittedName>
</protein>
<evidence type="ECO:0000259" key="2">
    <source>
        <dbReference type="PROSITE" id="PS51737"/>
    </source>
</evidence>
<dbReference type="InterPro" id="IPR038109">
    <property type="entry name" value="DNA_bind_recomb_sf"/>
</dbReference>
<keyword evidence="4" id="KW-1185">Reference proteome</keyword>
<dbReference type="SUPFAM" id="SSF53041">
    <property type="entry name" value="Resolvase-like"/>
    <property type="match status" value="1"/>
</dbReference>
<dbReference type="InterPro" id="IPR036162">
    <property type="entry name" value="Resolvase-like_N_sf"/>
</dbReference>
<dbReference type="PANTHER" id="PTHR30461">
    <property type="entry name" value="DNA-INVERTASE FROM LAMBDOID PROPHAGE"/>
    <property type="match status" value="1"/>
</dbReference>
<feature type="region of interest" description="Disordered" evidence="1">
    <location>
        <begin position="1"/>
        <end position="20"/>
    </location>
</feature>
<dbReference type="EMBL" id="JBHTEC010000001">
    <property type="protein sequence ID" value="MFD0283115.1"/>
    <property type="molecule type" value="Genomic_DNA"/>
</dbReference>
<organism evidence="3 4">
    <name type="scientific">Streptomyces lutosisoli</name>
    <dbReference type="NCBI Taxonomy" id="2665721"/>
    <lineage>
        <taxon>Bacteria</taxon>
        <taxon>Bacillati</taxon>
        <taxon>Actinomycetota</taxon>
        <taxon>Actinomycetes</taxon>
        <taxon>Kitasatosporales</taxon>
        <taxon>Streptomycetaceae</taxon>
        <taxon>Streptomyces</taxon>
    </lineage>
</organism>
<feature type="domain" description="Recombinase" evidence="2">
    <location>
        <begin position="162"/>
        <end position="332"/>
    </location>
</feature>
<sequence length="493" mass="53069">MDDRKTAVGYARQSLGRPDKSAGSVRAQLAACRAEAIARGYRYEGEYVDEAVSAYRPGSVRPEFERLLADVRHGSAEVVIVNYLSRLSRQDVGAVRSLAAELHGLGVTVVSVTEGAYGPGDAEELARRLGAAHQESANRARHVSDTKRVLREAGSWVGGLPPFGYAVTEARRDGLTIRQLVVVPEEAEVIRDVVRRILTRKEEAVSAGRRHRGSLSGICAELNAEGVPTKTARLADKWRAAGAAGMEGRSGPSLWEVSTLKRILRDPRLIGHTVEPVYGPDSTGRQGTRRSVIGYQSVADPRTLMPLMSHEPILGNTEWGELQAWLDTRGSGKGGPRASSLLAGLGILRCVCGATMVSNGTVGATASYRCSRPKGATGGHDGGNSIKREHVEEYVVQRIFTEVSRADGGQRSSVELLAEAGTRFGSAADLLSRAKAYATGGWRSAPPADKRDFLCCFIDRIEVSKALSRGNKWEPYDAGRRATVTWAAPRSGR</sequence>
<name>A0ABW2VHE8_9ACTN</name>
<evidence type="ECO:0000313" key="4">
    <source>
        <dbReference type="Proteomes" id="UP001596957"/>
    </source>
</evidence>
<evidence type="ECO:0000256" key="1">
    <source>
        <dbReference type="SAM" id="MobiDB-lite"/>
    </source>
</evidence>
<dbReference type="RefSeq" id="WP_381250133.1">
    <property type="nucleotide sequence ID" value="NZ_JBHTBI010000004.1"/>
</dbReference>
<dbReference type="PANTHER" id="PTHR30461:SF23">
    <property type="entry name" value="DNA RECOMBINASE-RELATED"/>
    <property type="match status" value="1"/>
</dbReference>